<keyword evidence="1 4" id="KW-0349">Heme</keyword>
<organism evidence="8">
    <name type="scientific">Pseudoalteromonas prydzensis</name>
    <dbReference type="NCBI Taxonomy" id="182141"/>
    <lineage>
        <taxon>Bacteria</taxon>
        <taxon>Pseudomonadati</taxon>
        <taxon>Pseudomonadota</taxon>
        <taxon>Gammaproteobacteria</taxon>
        <taxon>Alteromonadales</taxon>
        <taxon>Pseudoalteromonadaceae</taxon>
        <taxon>Pseudoalteromonas</taxon>
    </lineage>
</organism>
<dbReference type="SUPFAM" id="SSF46626">
    <property type="entry name" value="Cytochrome c"/>
    <property type="match status" value="1"/>
</dbReference>
<comment type="caution">
    <text evidence="8">The sequence shown here is derived from an EMBL/GenBank/DDBJ whole genome shotgun (WGS) entry which is preliminary data.</text>
</comment>
<dbReference type="InterPro" id="IPR036909">
    <property type="entry name" value="Cyt_c-like_dom_sf"/>
</dbReference>
<gene>
    <name evidence="8" type="ORF">ENH88_08345</name>
</gene>
<dbReference type="GO" id="GO:0009055">
    <property type="term" value="F:electron transfer activity"/>
    <property type="evidence" value="ECO:0007669"/>
    <property type="project" value="InterPro"/>
</dbReference>
<evidence type="ECO:0000313" key="8">
    <source>
        <dbReference type="EMBL" id="HEA16441.1"/>
    </source>
</evidence>
<feature type="domain" description="Cytochrome c" evidence="7">
    <location>
        <begin position="74"/>
        <end position="173"/>
    </location>
</feature>
<dbReference type="Proteomes" id="UP000886188">
    <property type="component" value="Unassembled WGS sequence"/>
</dbReference>
<evidence type="ECO:0000259" key="7">
    <source>
        <dbReference type="PROSITE" id="PS51007"/>
    </source>
</evidence>
<keyword evidence="3 4" id="KW-0408">Iron</keyword>
<evidence type="ECO:0000256" key="3">
    <source>
        <dbReference type="ARBA" id="ARBA00023004"/>
    </source>
</evidence>
<keyword evidence="6" id="KW-0732">Signal</keyword>
<dbReference type="EMBL" id="DRGM01000086">
    <property type="protein sequence ID" value="HEA16441.1"/>
    <property type="molecule type" value="Genomic_DNA"/>
</dbReference>
<feature type="compositionally biased region" description="Low complexity" evidence="5">
    <location>
        <begin position="35"/>
        <end position="59"/>
    </location>
</feature>
<reference evidence="8" key="1">
    <citation type="journal article" date="2020" name="mSystems">
        <title>Genome- and Community-Level Interaction Insights into Carbon Utilization and Element Cycling Functions of Hydrothermarchaeota in Hydrothermal Sediment.</title>
        <authorList>
            <person name="Zhou Z."/>
            <person name="Liu Y."/>
            <person name="Xu W."/>
            <person name="Pan J."/>
            <person name="Luo Z.H."/>
            <person name="Li M."/>
        </authorList>
    </citation>
    <scope>NUCLEOTIDE SEQUENCE [LARGE SCALE GENOMIC DNA]</scope>
    <source>
        <strain evidence="8">HyVt-346</strain>
    </source>
</reference>
<feature type="chain" id="PRO_5031421938" description="Cytochrome c domain-containing protein" evidence="6">
    <location>
        <begin position="22"/>
        <end position="290"/>
    </location>
</feature>
<dbReference type="RefSeq" id="WP_304181560.1">
    <property type="nucleotide sequence ID" value="NZ_DRGM01000086.1"/>
</dbReference>
<sequence>MKIINCIFLMLLLLLLNGCGAGDGSLLNENGQPIVDQPPVTEQQPPVVDEQPPVNEGTPPTEPLPPGDENKAATLAALQENIFTPICSVCHVGANAPFGLQFDTLDNTAKNLINVTAVGNSEFLRVTPGNKEASFIYLKVLGDPRAGSRMPLNQPGLSSADIAAIGEWIDKGALIAENSAPLFITQLSQQQSNDSVDISISFSVDVDKSTLPAEQILLMEDDRALSIPYQLIWQNNRLLTIRIGKQAQISSLTLVLNQDSIGTVMGTFGQQLDGNSDGQPGGALTYAANF</sequence>
<evidence type="ECO:0000256" key="4">
    <source>
        <dbReference type="PROSITE-ProRule" id="PRU00433"/>
    </source>
</evidence>
<evidence type="ECO:0000256" key="1">
    <source>
        <dbReference type="ARBA" id="ARBA00022617"/>
    </source>
</evidence>
<name>A0A7V1CY28_9GAMM</name>
<evidence type="ECO:0000256" key="5">
    <source>
        <dbReference type="SAM" id="MobiDB-lite"/>
    </source>
</evidence>
<keyword evidence="2 4" id="KW-0479">Metal-binding</keyword>
<feature type="signal peptide" evidence="6">
    <location>
        <begin position="1"/>
        <end position="21"/>
    </location>
</feature>
<evidence type="ECO:0000256" key="6">
    <source>
        <dbReference type="SAM" id="SignalP"/>
    </source>
</evidence>
<dbReference type="GO" id="GO:0046872">
    <property type="term" value="F:metal ion binding"/>
    <property type="evidence" value="ECO:0007669"/>
    <property type="project" value="UniProtKB-KW"/>
</dbReference>
<feature type="region of interest" description="Disordered" evidence="5">
    <location>
        <begin position="30"/>
        <end position="69"/>
    </location>
</feature>
<proteinExistence type="predicted"/>
<dbReference type="GO" id="GO:0020037">
    <property type="term" value="F:heme binding"/>
    <property type="evidence" value="ECO:0007669"/>
    <property type="project" value="InterPro"/>
</dbReference>
<dbReference type="InterPro" id="IPR009056">
    <property type="entry name" value="Cyt_c-like_dom"/>
</dbReference>
<evidence type="ECO:0000256" key="2">
    <source>
        <dbReference type="ARBA" id="ARBA00022723"/>
    </source>
</evidence>
<accession>A0A7V1CY28</accession>
<dbReference type="PROSITE" id="PS51007">
    <property type="entry name" value="CYTC"/>
    <property type="match status" value="1"/>
</dbReference>
<dbReference type="AlphaFoldDB" id="A0A7V1CY28"/>
<protein>
    <recommendedName>
        <fullName evidence="7">Cytochrome c domain-containing protein</fullName>
    </recommendedName>
</protein>